<sequence>MHITTVGTSIWRVRALRRIIVILEEVDAFLNIHTKMDFGLSEIVVTCLNFLVLVWRCYNTQYIIYAVLSVILVTNVWLAISQFSVLASLINSRLEGACESLDELKTRSDSPYKDHKVVILSDVHNKLCDAIEILHTAFAWLLTVLVAVCFVGITVFTFYTYGVLKRNEDFDILLLFQDETVLWVLSFFTITWKIASASSELSKKSSECSLSSCIEVVTGDHILWYPISNSHVVNRFISSLPLFQEITGQEFLAKAELIMLLCFINSLSMMHITAASTSIWRGRAVREIIDILEEVEAGLNNRSKMDFGLSDLVASCLNFFVVVWRCCNSQGNIVWALYFSVLSIYLWLVIAQFSVLASLINSRLEAACESLNELKMRSDSPYKDQKVAILSDVHNKLCDAGEILHTAFSSLLTIFIAVCFVGITVLTFHLYSINKQIKNSDIRQILLKDDRTFLAIMHITTASTSIRRVRDLRQIIGILEEVDAILNIHLQLDFCLSDFLALSLNFLVIFCRSHRAGYEIREIFLSVILVSNIWLAMSQFSVLASLINSRLEGACETLNELKMRSDSPYKDQKVAILSDVHNKLCDAGEILHTSLTCLLTVMIAVSFVGIIVLTFYMYSDQERNENFDIRLLLFQDEKVLLIISFFTTIWKIAASSSKLTQKVFNLPNYIYKSGAT</sequence>
<feature type="transmembrane region" description="Helical" evidence="6">
    <location>
        <begin position="598"/>
        <end position="618"/>
    </location>
</feature>
<dbReference type="Pfam" id="PF08395">
    <property type="entry name" value="7tm_7"/>
    <property type="match status" value="2"/>
</dbReference>
<evidence type="ECO:0000256" key="2">
    <source>
        <dbReference type="ARBA" id="ARBA00022475"/>
    </source>
</evidence>
<dbReference type="GO" id="GO:0007165">
    <property type="term" value="P:signal transduction"/>
    <property type="evidence" value="ECO:0007669"/>
    <property type="project" value="UniProtKB-KW"/>
</dbReference>
<keyword evidence="8" id="KW-1185">Reference proteome</keyword>
<keyword evidence="5 6" id="KW-0472">Membrane</keyword>
<dbReference type="AlphaFoldDB" id="A0A9P0H8S7"/>
<organism evidence="7 8">
    <name type="scientific">Nezara viridula</name>
    <name type="common">Southern green stink bug</name>
    <name type="synonym">Cimex viridulus</name>
    <dbReference type="NCBI Taxonomy" id="85310"/>
    <lineage>
        <taxon>Eukaryota</taxon>
        <taxon>Metazoa</taxon>
        <taxon>Ecdysozoa</taxon>
        <taxon>Arthropoda</taxon>
        <taxon>Hexapoda</taxon>
        <taxon>Insecta</taxon>
        <taxon>Pterygota</taxon>
        <taxon>Neoptera</taxon>
        <taxon>Paraneoptera</taxon>
        <taxon>Hemiptera</taxon>
        <taxon>Heteroptera</taxon>
        <taxon>Panheteroptera</taxon>
        <taxon>Pentatomomorpha</taxon>
        <taxon>Pentatomoidea</taxon>
        <taxon>Pentatomidae</taxon>
        <taxon>Pentatominae</taxon>
        <taxon>Nezara</taxon>
    </lineage>
</organism>
<comment type="function">
    <text evidence="6">Gustatory receptor which mediates acceptance or avoidance behavior, depending on its substrates.</text>
</comment>
<feature type="transmembrane region" description="Helical" evidence="6">
    <location>
        <begin position="62"/>
        <end position="80"/>
    </location>
</feature>
<feature type="transmembrane region" description="Helical" evidence="6">
    <location>
        <begin position="639"/>
        <end position="657"/>
    </location>
</feature>
<gene>
    <name evidence="7" type="ORF">NEZAVI_LOCUS7464</name>
</gene>
<name>A0A9P0H8S7_NEZVI</name>
<feature type="transmembrane region" description="Helical" evidence="6">
    <location>
        <begin position="137"/>
        <end position="161"/>
    </location>
</feature>
<evidence type="ECO:0000313" key="8">
    <source>
        <dbReference type="Proteomes" id="UP001152798"/>
    </source>
</evidence>
<protein>
    <recommendedName>
        <fullName evidence="6">Gustatory receptor</fullName>
    </recommendedName>
</protein>
<feature type="transmembrane region" description="Helical" evidence="6">
    <location>
        <begin position="523"/>
        <end position="547"/>
    </location>
</feature>
<keyword evidence="4 6" id="KW-1133">Transmembrane helix</keyword>
<feature type="transmembrane region" description="Helical" evidence="6">
    <location>
        <begin position="411"/>
        <end position="431"/>
    </location>
</feature>
<keyword evidence="6" id="KW-0675">Receptor</keyword>
<proteinExistence type="inferred from homology"/>
<keyword evidence="6" id="KW-0807">Transducer</keyword>
<accession>A0A9P0H8S7</accession>
<comment type="subcellular location">
    <subcellularLocation>
        <location evidence="1 6">Cell membrane</location>
        <topology evidence="1 6">Multi-pass membrane protein</topology>
    </subcellularLocation>
</comment>
<keyword evidence="3 6" id="KW-0812">Transmembrane</keyword>
<evidence type="ECO:0000256" key="4">
    <source>
        <dbReference type="ARBA" id="ARBA00022989"/>
    </source>
</evidence>
<reference evidence="7" key="1">
    <citation type="submission" date="2022-01" db="EMBL/GenBank/DDBJ databases">
        <authorList>
            <person name="King R."/>
        </authorList>
    </citation>
    <scope>NUCLEOTIDE SEQUENCE</scope>
</reference>
<evidence type="ECO:0000256" key="3">
    <source>
        <dbReference type="ARBA" id="ARBA00022692"/>
    </source>
</evidence>
<comment type="caution">
    <text evidence="6">Lacks conserved residue(s) required for the propagation of feature annotation.</text>
</comment>
<keyword evidence="2 6" id="KW-1003">Cell membrane</keyword>
<dbReference type="EMBL" id="OV725080">
    <property type="protein sequence ID" value="CAH1397678.1"/>
    <property type="molecule type" value="Genomic_DNA"/>
</dbReference>
<comment type="similarity">
    <text evidence="6">Belongs to the insect chemoreceptor superfamily. Gustatory receptor (GR) family.</text>
</comment>
<dbReference type="Proteomes" id="UP001152798">
    <property type="component" value="Chromosome 4"/>
</dbReference>
<feature type="transmembrane region" description="Helical" evidence="6">
    <location>
        <begin position="38"/>
        <end position="55"/>
    </location>
</feature>
<feature type="transmembrane region" description="Helical" evidence="6">
    <location>
        <begin position="333"/>
        <end position="355"/>
    </location>
</feature>
<evidence type="ECO:0000256" key="6">
    <source>
        <dbReference type="RuleBase" id="RU363108"/>
    </source>
</evidence>
<dbReference type="GO" id="GO:0050909">
    <property type="term" value="P:sensory perception of taste"/>
    <property type="evidence" value="ECO:0007669"/>
    <property type="project" value="InterPro"/>
</dbReference>
<evidence type="ECO:0000313" key="7">
    <source>
        <dbReference type="EMBL" id="CAH1397678.1"/>
    </source>
</evidence>
<evidence type="ECO:0000256" key="1">
    <source>
        <dbReference type="ARBA" id="ARBA00004651"/>
    </source>
</evidence>
<evidence type="ECO:0000256" key="5">
    <source>
        <dbReference type="ARBA" id="ARBA00023136"/>
    </source>
</evidence>
<dbReference type="InterPro" id="IPR013604">
    <property type="entry name" value="7TM_chemorcpt"/>
</dbReference>
<dbReference type="GO" id="GO:0005886">
    <property type="term" value="C:plasma membrane"/>
    <property type="evidence" value="ECO:0007669"/>
    <property type="project" value="UniProtKB-SubCell"/>
</dbReference>